<gene>
    <name evidence="1" type="ORF">PsorP6_016867</name>
</gene>
<dbReference type="Proteomes" id="UP001163321">
    <property type="component" value="Chromosome 2"/>
</dbReference>
<dbReference type="EMBL" id="CM047581">
    <property type="protein sequence ID" value="KAI9916529.1"/>
    <property type="molecule type" value="Genomic_DNA"/>
</dbReference>
<proteinExistence type="predicted"/>
<sequence length="96" mass="10827">MLTKLADIMEERETRAAEEATATRAASTDMHGMVDEDGRDAGREAREMEQSFASKELGETEAARQEWMWISVNQDSKDCIQNAHLARVVPRHGAHR</sequence>
<reference evidence="1 2" key="1">
    <citation type="journal article" date="2022" name="bioRxiv">
        <title>The genome of the oomycete Peronosclerospora sorghi, a cosmopolitan pathogen of maize and sorghum, is inflated with dispersed pseudogenes.</title>
        <authorList>
            <person name="Fletcher K."/>
            <person name="Martin F."/>
            <person name="Isakeit T."/>
            <person name="Cavanaugh K."/>
            <person name="Magill C."/>
            <person name="Michelmore R."/>
        </authorList>
    </citation>
    <scope>NUCLEOTIDE SEQUENCE [LARGE SCALE GENOMIC DNA]</scope>
    <source>
        <strain evidence="1">P6</strain>
    </source>
</reference>
<accession>A0ACC0WCQ1</accession>
<evidence type="ECO:0000313" key="2">
    <source>
        <dbReference type="Proteomes" id="UP001163321"/>
    </source>
</evidence>
<protein>
    <submittedName>
        <fullName evidence="1">Uncharacterized protein</fullName>
    </submittedName>
</protein>
<organism evidence="1 2">
    <name type="scientific">Peronosclerospora sorghi</name>
    <dbReference type="NCBI Taxonomy" id="230839"/>
    <lineage>
        <taxon>Eukaryota</taxon>
        <taxon>Sar</taxon>
        <taxon>Stramenopiles</taxon>
        <taxon>Oomycota</taxon>
        <taxon>Peronosporomycetes</taxon>
        <taxon>Peronosporales</taxon>
        <taxon>Peronosporaceae</taxon>
        <taxon>Peronosclerospora</taxon>
    </lineage>
</organism>
<name>A0ACC0WCQ1_9STRA</name>
<keyword evidence="2" id="KW-1185">Reference proteome</keyword>
<comment type="caution">
    <text evidence="1">The sequence shown here is derived from an EMBL/GenBank/DDBJ whole genome shotgun (WGS) entry which is preliminary data.</text>
</comment>
<evidence type="ECO:0000313" key="1">
    <source>
        <dbReference type="EMBL" id="KAI9916529.1"/>
    </source>
</evidence>